<dbReference type="Proteomes" id="UP000005141">
    <property type="component" value="Unassembled WGS sequence"/>
</dbReference>
<dbReference type="HOGENOM" id="CLU_2837343_0_0_10"/>
<evidence type="ECO:0000313" key="2">
    <source>
        <dbReference type="Proteomes" id="UP000005141"/>
    </source>
</evidence>
<dbReference type="AlphaFoldDB" id="G1WEL3"/>
<dbReference type="EMBL" id="ADGI01000063">
    <property type="protein sequence ID" value="EGV29103.1"/>
    <property type="molecule type" value="Genomic_DNA"/>
</dbReference>
<protein>
    <submittedName>
        <fullName evidence="1">Uncharacterized protein</fullName>
    </submittedName>
</protein>
<sequence length="65" mass="7877">THTHTHSSDRSHLIIYTRDARVIYKNISFKQRVYKKFFKNFLYTLFVWMPTRIKAGITNETNNKV</sequence>
<organism evidence="1 2">
    <name type="scientific">Segatella oulorum F0390</name>
    <dbReference type="NCBI Taxonomy" id="702438"/>
    <lineage>
        <taxon>Bacteria</taxon>
        <taxon>Pseudomonadati</taxon>
        <taxon>Bacteroidota</taxon>
        <taxon>Bacteroidia</taxon>
        <taxon>Bacteroidales</taxon>
        <taxon>Prevotellaceae</taxon>
        <taxon>Segatella</taxon>
    </lineage>
</organism>
<reference evidence="1 2" key="1">
    <citation type="submission" date="2011-07" db="EMBL/GenBank/DDBJ databases">
        <title>The Genome Sequence of Prevotella oulorum F0390.</title>
        <authorList>
            <consortium name="The Broad Institute Genome Sequencing Platform"/>
            <consortium name="The Broad Institute Genome Sequencing Center for Infectious Disease"/>
            <person name="Earl A."/>
            <person name="Ward D."/>
            <person name="Feldgarden M."/>
            <person name="Gevers D."/>
            <person name="Izard J."/>
            <person name="Ganesan A."/>
            <person name="Baranova O.V."/>
            <person name="Blanton J.M."/>
            <person name="Tanner A.C."/>
            <person name="Dewhirst F.E."/>
            <person name="Young S.K."/>
            <person name="Zeng Q."/>
            <person name="Gargeya S."/>
            <person name="Fitzgerald M."/>
            <person name="Haas B."/>
            <person name="Abouelleil A."/>
            <person name="Alvarado L."/>
            <person name="Arachchi H.M."/>
            <person name="Berlin A."/>
            <person name="Brown A."/>
            <person name="Chapman S.B."/>
            <person name="Chen Z."/>
            <person name="Dunbar C."/>
            <person name="Freedman E."/>
            <person name="Gearin G."/>
            <person name="Gellesch M."/>
            <person name="Goldberg J."/>
            <person name="Griggs A."/>
            <person name="Gujja S."/>
            <person name="Heiman D."/>
            <person name="Howarth C."/>
            <person name="Larson L."/>
            <person name="Lui A."/>
            <person name="MacDonald P.J.P."/>
            <person name="Mehta T."/>
            <person name="Montmayeur A."/>
            <person name="Murphy C."/>
            <person name="Neiman D."/>
            <person name="Pearson M."/>
            <person name="Priest M."/>
            <person name="Roberts A."/>
            <person name="Saif S."/>
            <person name="Shea T."/>
            <person name="Shenoy N."/>
            <person name="Sisk P."/>
            <person name="Stolte C."/>
            <person name="Sykes S."/>
            <person name="Wortman J."/>
            <person name="Nusbaum C."/>
            <person name="Birren B."/>
        </authorList>
    </citation>
    <scope>NUCLEOTIDE SEQUENCE [LARGE SCALE GENOMIC DNA]</scope>
    <source>
        <strain evidence="1 2">F0390</strain>
    </source>
</reference>
<evidence type="ECO:0000313" key="1">
    <source>
        <dbReference type="EMBL" id="EGV29103.1"/>
    </source>
</evidence>
<gene>
    <name evidence="1" type="ORF">HMPREF9431_02264</name>
</gene>
<accession>G1WEL3</accession>
<proteinExistence type="predicted"/>
<comment type="caution">
    <text evidence="1">The sequence shown here is derived from an EMBL/GenBank/DDBJ whole genome shotgun (WGS) entry which is preliminary data.</text>
</comment>
<feature type="non-terminal residue" evidence="1">
    <location>
        <position position="1"/>
    </location>
</feature>
<name>G1WEL3_9BACT</name>
<keyword evidence="2" id="KW-1185">Reference proteome</keyword>